<evidence type="ECO:0000313" key="1">
    <source>
        <dbReference type="EMBL" id="KAF7425771.1"/>
    </source>
</evidence>
<proteinExistence type="predicted"/>
<dbReference type="EMBL" id="JACSDY010000006">
    <property type="protein sequence ID" value="KAF7425771.1"/>
    <property type="molecule type" value="Genomic_DNA"/>
</dbReference>
<keyword evidence="2" id="KW-1185">Reference proteome</keyword>
<dbReference type="AlphaFoldDB" id="A0A834UAK3"/>
<comment type="caution">
    <text evidence="1">The sequence shown here is derived from an EMBL/GenBank/DDBJ whole genome shotgun (WGS) entry which is preliminary data.</text>
</comment>
<gene>
    <name evidence="1" type="ORF">H0235_008209</name>
</gene>
<reference evidence="1" key="1">
    <citation type="journal article" date="2020" name="G3 (Bethesda)">
        <title>High-Quality Assemblies for Three Invasive Social Wasps from the &lt;i&gt;Vespula&lt;/i&gt; Genus.</title>
        <authorList>
            <person name="Harrop T.W.R."/>
            <person name="Guhlin J."/>
            <person name="McLaughlin G.M."/>
            <person name="Permina E."/>
            <person name="Stockwell P."/>
            <person name="Gilligan J."/>
            <person name="Le Lec M.F."/>
            <person name="Gruber M.A.M."/>
            <person name="Quinn O."/>
            <person name="Lovegrove M."/>
            <person name="Duncan E.J."/>
            <person name="Remnant E.J."/>
            <person name="Van Eeckhoven J."/>
            <person name="Graham B."/>
            <person name="Knapp R.A."/>
            <person name="Langford K.W."/>
            <person name="Kronenberg Z."/>
            <person name="Press M.O."/>
            <person name="Eacker S.M."/>
            <person name="Wilson-Rankin E.E."/>
            <person name="Purcell J."/>
            <person name="Lester P.J."/>
            <person name="Dearden P.K."/>
        </authorList>
    </citation>
    <scope>NUCLEOTIDE SEQUENCE</scope>
    <source>
        <strain evidence="1">Volc-1</strain>
    </source>
</reference>
<dbReference type="Proteomes" id="UP000600918">
    <property type="component" value="Unassembled WGS sequence"/>
</dbReference>
<accession>A0A834UAK3</accession>
<evidence type="ECO:0000313" key="2">
    <source>
        <dbReference type="Proteomes" id="UP000600918"/>
    </source>
</evidence>
<name>A0A834UAK3_VESPE</name>
<protein>
    <submittedName>
        <fullName evidence="1">Uncharacterized protein</fullName>
    </submittedName>
</protein>
<organism evidence="1 2">
    <name type="scientific">Vespula pensylvanica</name>
    <name type="common">Western yellow jacket</name>
    <name type="synonym">Wasp</name>
    <dbReference type="NCBI Taxonomy" id="30213"/>
    <lineage>
        <taxon>Eukaryota</taxon>
        <taxon>Metazoa</taxon>
        <taxon>Ecdysozoa</taxon>
        <taxon>Arthropoda</taxon>
        <taxon>Hexapoda</taxon>
        <taxon>Insecta</taxon>
        <taxon>Pterygota</taxon>
        <taxon>Neoptera</taxon>
        <taxon>Endopterygota</taxon>
        <taxon>Hymenoptera</taxon>
        <taxon>Apocrita</taxon>
        <taxon>Aculeata</taxon>
        <taxon>Vespoidea</taxon>
        <taxon>Vespidae</taxon>
        <taxon>Vespinae</taxon>
        <taxon>Vespula</taxon>
    </lineage>
</organism>
<sequence>MFDDVGFTLSRKRFTGWYMQGGSLVETRNTDENVSPAPTTDPLRRNYVLYGHLVSTHYQSEHLIPNDSNSIEINCPVKSIEALRLSF</sequence>